<dbReference type="AlphaFoldDB" id="A0A3P3Z0I6"/>
<evidence type="ECO:0000313" key="5">
    <source>
        <dbReference type="Proteomes" id="UP000319462"/>
    </source>
</evidence>
<evidence type="ECO:0000313" key="4">
    <source>
        <dbReference type="EMBL" id="SYZ63733.1"/>
    </source>
</evidence>
<dbReference type="EMBL" id="LS997611">
    <property type="protein sequence ID" value="SYZ63733.1"/>
    <property type="molecule type" value="Genomic_DNA"/>
</dbReference>
<evidence type="ECO:0000259" key="3">
    <source>
        <dbReference type="Pfam" id="PF04153"/>
    </source>
</evidence>
<dbReference type="InterPro" id="IPR007282">
    <property type="entry name" value="NOT2/3/5_C"/>
</dbReference>
<feature type="coiled-coil region" evidence="1">
    <location>
        <begin position="164"/>
        <end position="202"/>
    </location>
</feature>
<organism evidence="4 5">
    <name type="scientific">Leishmania braziliensis MHOM/BR/75/M2904</name>
    <dbReference type="NCBI Taxonomy" id="420245"/>
    <lineage>
        <taxon>Eukaryota</taxon>
        <taxon>Discoba</taxon>
        <taxon>Euglenozoa</taxon>
        <taxon>Kinetoplastea</taxon>
        <taxon>Metakinetoplastina</taxon>
        <taxon>Trypanosomatida</taxon>
        <taxon>Trypanosomatidae</taxon>
        <taxon>Leishmaniinae</taxon>
        <taxon>Leishmania</taxon>
        <taxon>Leishmania braziliensis species complex</taxon>
    </lineage>
</organism>
<dbReference type="GO" id="GO:0006355">
    <property type="term" value="P:regulation of DNA-templated transcription"/>
    <property type="evidence" value="ECO:0007669"/>
    <property type="project" value="InterPro"/>
</dbReference>
<feature type="domain" description="NOT2/NOT3/NOT5 C-terminal" evidence="3">
    <location>
        <begin position="391"/>
        <end position="506"/>
    </location>
</feature>
<keyword evidence="1" id="KW-0175">Coiled coil</keyword>
<accession>A0A3P3Z0I6</accession>
<dbReference type="Proteomes" id="UP000319462">
    <property type="component" value="Chromosome 12"/>
</dbReference>
<feature type="region of interest" description="Disordered" evidence="2">
    <location>
        <begin position="1"/>
        <end position="21"/>
    </location>
</feature>
<dbReference type="Gene3D" id="2.30.30.1020">
    <property type="entry name" value="CCR4-NOT complex subunit 2/3/5, C-terminal domain"/>
    <property type="match status" value="1"/>
</dbReference>
<feature type="region of interest" description="Disordered" evidence="2">
    <location>
        <begin position="331"/>
        <end position="351"/>
    </location>
</feature>
<feature type="region of interest" description="Disordered" evidence="2">
    <location>
        <begin position="71"/>
        <end position="103"/>
    </location>
</feature>
<dbReference type="Pfam" id="PF04153">
    <property type="entry name" value="NOT2_3_5_C"/>
    <property type="match status" value="1"/>
</dbReference>
<sequence length="574" mass="62290">MANRFNPHQHPMQQPGEGNQAQSFFYHPASAQQQQQQVYQGYPQGFPPLHLMAPQQQVQFLQTLNEAQRRQALQQQQQQHQEMKNRAAGVLSQQQQQQQQHPGFTRLSAAELLLLQQQQQQQQQNQERELRQRLGFPEGALLANYGGNTNNATAANNFLANITLAQMRQQQQQQQQQYQQQLSQLQSQQQQQQQQSTQQQQQQQLAALMATSKTGAGAAAPAVGMGGTSAMMLLPSAAGPHLDPAIAAASPAMQQQQQQPGSTAVSGISSTAPAAATSGAPPATGPAPGATGPAAATAAAATATGKGKIEVEDEYGLKQLVKVVQPPLPMSATPYVPSPDEPTDPASGRPISQQEADELNFTFITRGVDITQIGLSVTEEGWLHTTLATLPLDSYEHYILPEFKIPDSYKKPRPKSLSMKSFHQFKEETLFYIFYSMPRDVLHLAAARALYERGWRYNKRAQHWLHPVKAEDGSLMEKTTAGMDGEKIFTGTYTVFQPNEWKQVRTQPNHVIAAADIEEQSALVAAMEEAARQQSQRARAKAAHGAGGGGGAATAGSNSNNGSMANNSPPSAGA</sequence>
<evidence type="ECO:0000256" key="1">
    <source>
        <dbReference type="SAM" id="Coils"/>
    </source>
</evidence>
<feature type="region of interest" description="Disordered" evidence="2">
    <location>
        <begin position="534"/>
        <end position="574"/>
    </location>
</feature>
<dbReference type="PANTHER" id="PTHR14312">
    <property type="entry name" value="CREB/ATF BZIP TRANSCRIPTION FACTOR"/>
    <property type="match status" value="1"/>
</dbReference>
<dbReference type="PANTHER" id="PTHR14312:SF1">
    <property type="entry name" value="BASIC-LEUCINE ZIPPER TRANSCRIPTION FACTOR A"/>
    <property type="match status" value="1"/>
</dbReference>
<feature type="region of interest" description="Disordered" evidence="2">
    <location>
        <begin position="249"/>
        <end position="293"/>
    </location>
</feature>
<proteinExistence type="predicted"/>
<feature type="compositionally biased region" description="Low complexity" evidence="2">
    <location>
        <begin position="71"/>
        <end position="80"/>
    </location>
</feature>
<dbReference type="InterPro" id="IPR038635">
    <property type="entry name" value="CCR4-NOT_su2/3/5_C_sf"/>
</dbReference>
<feature type="compositionally biased region" description="Low complexity" evidence="2">
    <location>
        <begin position="554"/>
        <end position="574"/>
    </location>
</feature>
<dbReference type="GO" id="GO:0005634">
    <property type="term" value="C:nucleus"/>
    <property type="evidence" value="ECO:0007669"/>
    <property type="project" value="TreeGrafter"/>
</dbReference>
<name>A0A3P3Z0I6_LEIBR</name>
<protein>
    <submittedName>
        <fullName evidence="4">CCR4-NOT_transcription_complex_subunit_2</fullName>
    </submittedName>
</protein>
<dbReference type="GO" id="GO:0043565">
    <property type="term" value="F:sequence-specific DNA binding"/>
    <property type="evidence" value="ECO:0007669"/>
    <property type="project" value="TreeGrafter"/>
</dbReference>
<evidence type="ECO:0000256" key="2">
    <source>
        <dbReference type="SAM" id="MobiDB-lite"/>
    </source>
</evidence>
<reference evidence="4 5" key="1">
    <citation type="submission" date="2018-09" db="EMBL/GenBank/DDBJ databases">
        <authorList>
            <person name="Peiro R."/>
            <person name="Begona"/>
            <person name="Cbmso G."/>
            <person name="Lopez M."/>
            <person name="Gonzalez S."/>
        </authorList>
    </citation>
    <scope>NUCLEOTIDE SEQUENCE [LARGE SCALE GENOMIC DNA]</scope>
</reference>
<gene>
    <name evidence="4" type="ORF">LBRM2904_12.0390</name>
</gene>